<keyword evidence="3 5" id="KW-1133">Transmembrane helix</keyword>
<keyword evidence="2 5" id="KW-0812">Transmembrane</keyword>
<feature type="transmembrane region" description="Helical" evidence="5">
    <location>
        <begin position="300"/>
        <end position="320"/>
    </location>
</feature>
<protein>
    <submittedName>
        <fullName evidence="8">Ferric reductase</fullName>
    </submittedName>
</protein>
<dbReference type="Pfam" id="PF01794">
    <property type="entry name" value="Ferric_reduct"/>
    <property type="match status" value="1"/>
</dbReference>
<evidence type="ECO:0000256" key="1">
    <source>
        <dbReference type="ARBA" id="ARBA00004141"/>
    </source>
</evidence>
<evidence type="ECO:0000256" key="3">
    <source>
        <dbReference type="ARBA" id="ARBA00022989"/>
    </source>
</evidence>
<evidence type="ECO:0000313" key="8">
    <source>
        <dbReference type="EMBL" id="OKH43952.1"/>
    </source>
</evidence>
<reference evidence="8 9" key="1">
    <citation type="submission" date="2016-11" db="EMBL/GenBank/DDBJ databases">
        <title>Draft Genome Sequences of Nine Cyanobacterial Strains from Diverse Habitats.</title>
        <authorList>
            <person name="Zhu T."/>
            <person name="Hou S."/>
            <person name="Lu X."/>
            <person name="Hess W.R."/>
        </authorList>
    </citation>
    <scope>NUCLEOTIDE SEQUENCE [LARGE SCALE GENOMIC DNA]</scope>
    <source>
        <strain evidence="8 9">NIES-30</strain>
    </source>
</reference>
<feature type="transmembrane region" description="Helical" evidence="5">
    <location>
        <begin position="173"/>
        <end position="197"/>
    </location>
</feature>
<dbReference type="InterPro" id="IPR039447">
    <property type="entry name" value="UreH-like_TM_dom"/>
</dbReference>
<dbReference type="Proteomes" id="UP000185557">
    <property type="component" value="Unassembled WGS sequence"/>
</dbReference>
<feature type="transmembrane region" description="Helical" evidence="5">
    <location>
        <begin position="234"/>
        <end position="253"/>
    </location>
</feature>
<dbReference type="STRING" id="549789.NIES30_23720"/>
<feature type="transmembrane region" description="Helical" evidence="5">
    <location>
        <begin position="57"/>
        <end position="77"/>
    </location>
</feature>
<evidence type="ECO:0000259" key="6">
    <source>
        <dbReference type="Pfam" id="PF01794"/>
    </source>
</evidence>
<feature type="transmembrane region" description="Helical" evidence="5">
    <location>
        <begin position="265"/>
        <end position="288"/>
    </location>
</feature>
<keyword evidence="9" id="KW-1185">Reference proteome</keyword>
<keyword evidence="4 5" id="KW-0472">Membrane</keyword>
<dbReference type="OrthoDB" id="9800141at2"/>
<evidence type="ECO:0000256" key="4">
    <source>
        <dbReference type="ARBA" id="ARBA00023136"/>
    </source>
</evidence>
<dbReference type="GO" id="GO:0016020">
    <property type="term" value="C:membrane"/>
    <property type="evidence" value="ECO:0007669"/>
    <property type="project" value="UniProtKB-SubCell"/>
</dbReference>
<dbReference type="EMBL" id="MRCG01000027">
    <property type="protein sequence ID" value="OKH43952.1"/>
    <property type="molecule type" value="Genomic_DNA"/>
</dbReference>
<dbReference type="AlphaFoldDB" id="A0A1U7IYN2"/>
<evidence type="ECO:0000259" key="7">
    <source>
        <dbReference type="Pfam" id="PF13386"/>
    </source>
</evidence>
<feature type="transmembrane region" description="Helical" evidence="5">
    <location>
        <begin position="89"/>
        <end position="107"/>
    </location>
</feature>
<dbReference type="RefSeq" id="WP_073610929.1">
    <property type="nucleotide sequence ID" value="NZ_MRCG01000027.1"/>
</dbReference>
<feature type="transmembrane region" description="Helical" evidence="5">
    <location>
        <begin position="209"/>
        <end position="228"/>
    </location>
</feature>
<feature type="domain" description="Urease accessory protein UreH-like transmembrane" evidence="7">
    <location>
        <begin position="8"/>
        <end position="223"/>
    </location>
</feature>
<dbReference type="PANTHER" id="PTHR42208">
    <property type="entry name" value="HEAVY METAL TRANSPORTER-RELATED"/>
    <property type="match status" value="1"/>
</dbReference>
<evidence type="ECO:0000256" key="2">
    <source>
        <dbReference type="ARBA" id="ARBA00022692"/>
    </source>
</evidence>
<comment type="caution">
    <text evidence="8">The sequence shown here is derived from an EMBL/GenBank/DDBJ whole genome shotgun (WGS) entry which is preliminary data.</text>
</comment>
<comment type="subcellular location">
    <subcellularLocation>
        <location evidence="1">Membrane</location>
        <topology evidence="1">Multi-pass membrane protein</topology>
    </subcellularLocation>
</comment>
<evidence type="ECO:0000256" key="5">
    <source>
        <dbReference type="SAM" id="Phobius"/>
    </source>
</evidence>
<dbReference type="Pfam" id="PF13386">
    <property type="entry name" value="DsbD_2"/>
    <property type="match status" value="1"/>
</dbReference>
<feature type="transmembrane region" description="Helical" evidence="5">
    <location>
        <begin position="341"/>
        <end position="360"/>
    </location>
</feature>
<name>A0A1U7IYN2_9CYAN</name>
<proteinExistence type="predicted"/>
<evidence type="ECO:0000313" key="9">
    <source>
        <dbReference type="Proteomes" id="UP000185557"/>
    </source>
</evidence>
<feature type="transmembrane region" description="Helical" evidence="5">
    <location>
        <begin position="366"/>
        <end position="383"/>
    </location>
</feature>
<dbReference type="PANTHER" id="PTHR42208:SF1">
    <property type="entry name" value="HEAVY METAL TRANSPORTER"/>
    <property type="match status" value="1"/>
</dbReference>
<gene>
    <name evidence="8" type="ORF">NIES30_23720</name>
</gene>
<dbReference type="InterPro" id="IPR013130">
    <property type="entry name" value="Fe3_Rdtase_TM_dom"/>
</dbReference>
<accession>A0A1U7IYN2</accession>
<organism evidence="8 9">
    <name type="scientific">Phormidium tenue NIES-30</name>
    <dbReference type="NCBI Taxonomy" id="549789"/>
    <lineage>
        <taxon>Bacteria</taxon>
        <taxon>Bacillati</taxon>
        <taxon>Cyanobacteriota</taxon>
        <taxon>Cyanophyceae</taxon>
        <taxon>Oscillatoriophycideae</taxon>
        <taxon>Oscillatoriales</taxon>
        <taxon>Oscillatoriaceae</taxon>
        <taxon>Phormidium</taxon>
    </lineage>
</organism>
<sequence>MLDLLLMASLGFLGSFGHCLGMCGPITVAFSLSQPDTERDRWQQIGFHLLLNLGRLVSYALVGLMIGALGSVLVASGQMAGIGSPLRRGVALVTGLLLIWFGLAQISPGQVPQVPLLNPMAQASWHGRLSRAMQALSLNPQRWTPLLLGLAWGLMPCGFLYAAQLKAAETTNLWWGAATMLAFGVGTLPMMLGVGVSTAWVSSDRRGQLFRLGGWITLLIGILTLLRGSDMVDFTGHGALGLLLLALIARPLSRLWPALLIYRRTLGVGAFVLSVAHVAHMVTMGWNLAALPFLLPTLQLGGWTGIVALGLMVPLALTSFNRAQTRLGRGWRRLHLLSLPIFVLAVTHTLLLGSSYLGGFERSTRHWLVAVALVTLALLALLLRWRGFWALLSLEKYYAPAKS</sequence>
<feature type="domain" description="Ferric oxidoreductase" evidence="6">
    <location>
        <begin position="239"/>
        <end position="346"/>
    </location>
</feature>